<name>A0A9D2MEL7_9FIRM</name>
<dbReference type="AlphaFoldDB" id="A0A9D2MEL7"/>
<dbReference type="InterPro" id="IPR036388">
    <property type="entry name" value="WH-like_DNA-bd_sf"/>
</dbReference>
<proteinExistence type="predicted"/>
<dbReference type="PROSITE" id="PS50995">
    <property type="entry name" value="HTH_MARR_2"/>
    <property type="match status" value="1"/>
</dbReference>
<evidence type="ECO:0000256" key="1">
    <source>
        <dbReference type="ARBA" id="ARBA00023015"/>
    </source>
</evidence>
<dbReference type="InterPro" id="IPR023187">
    <property type="entry name" value="Tscrpt_reg_MarR-type_CS"/>
</dbReference>
<comment type="caution">
    <text evidence="5">The sequence shown here is derived from an EMBL/GenBank/DDBJ whole genome shotgun (WGS) entry which is preliminary data.</text>
</comment>
<evidence type="ECO:0000256" key="3">
    <source>
        <dbReference type="ARBA" id="ARBA00023163"/>
    </source>
</evidence>
<dbReference type="SMART" id="SM00347">
    <property type="entry name" value="HTH_MARR"/>
    <property type="match status" value="1"/>
</dbReference>
<evidence type="ECO:0000313" key="6">
    <source>
        <dbReference type="Proteomes" id="UP000824211"/>
    </source>
</evidence>
<reference evidence="5" key="1">
    <citation type="journal article" date="2021" name="PeerJ">
        <title>Extensive microbial diversity within the chicken gut microbiome revealed by metagenomics and culture.</title>
        <authorList>
            <person name="Gilroy R."/>
            <person name="Ravi A."/>
            <person name="Getino M."/>
            <person name="Pursley I."/>
            <person name="Horton D.L."/>
            <person name="Alikhan N.F."/>
            <person name="Baker D."/>
            <person name="Gharbi K."/>
            <person name="Hall N."/>
            <person name="Watson M."/>
            <person name="Adriaenssens E.M."/>
            <person name="Foster-Nyarko E."/>
            <person name="Jarju S."/>
            <person name="Secka A."/>
            <person name="Antonio M."/>
            <person name="Oren A."/>
            <person name="Chaudhuri R.R."/>
            <person name="La Ragione R."/>
            <person name="Hildebrand F."/>
            <person name="Pallen M.J."/>
        </authorList>
    </citation>
    <scope>NUCLEOTIDE SEQUENCE</scope>
    <source>
        <strain evidence="5">ChiHjej9B8-13557</strain>
    </source>
</reference>
<dbReference type="PANTHER" id="PTHR33164:SF43">
    <property type="entry name" value="HTH-TYPE TRANSCRIPTIONAL REPRESSOR YETL"/>
    <property type="match status" value="1"/>
</dbReference>
<accession>A0A9D2MEL7</accession>
<dbReference type="Proteomes" id="UP000824211">
    <property type="component" value="Unassembled WGS sequence"/>
</dbReference>
<dbReference type="InterPro" id="IPR036390">
    <property type="entry name" value="WH_DNA-bd_sf"/>
</dbReference>
<dbReference type="InterPro" id="IPR039422">
    <property type="entry name" value="MarR/SlyA-like"/>
</dbReference>
<evidence type="ECO:0000259" key="4">
    <source>
        <dbReference type="PROSITE" id="PS50995"/>
    </source>
</evidence>
<dbReference type="Pfam" id="PF12802">
    <property type="entry name" value="MarR_2"/>
    <property type="match status" value="1"/>
</dbReference>
<dbReference type="GO" id="GO:0006950">
    <property type="term" value="P:response to stress"/>
    <property type="evidence" value="ECO:0007669"/>
    <property type="project" value="TreeGrafter"/>
</dbReference>
<sequence length="149" mass="17086">MVNPCTGDDLLHSLFLLKSLLNSEFGKKSDSEDLTMPEYALMRQFALEDDTTDLTSVREYLAVTKASVSQMLASLEKRGLLVRQIDPTNRRNLIVTLTSEGIERLRQKEFQVERRLRELLAELGETDALQFITLINKMNTVLSKKKEEH</sequence>
<evidence type="ECO:0000256" key="2">
    <source>
        <dbReference type="ARBA" id="ARBA00023125"/>
    </source>
</evidence>
<dbReference type="InterPro" id="IPR000835">
    <property type="entry name" value="HTH_MarR-typ"/>
</dbReference>
<dbReference type="PROSITE" id="PS01117">
    <property type="entry name" value="HTH_MARR_1"/>
    <property type="match status" value="1"/>
</dbReference>
<reference evidence="5" key="2">
    <citation type="submission" date="2021-04" db="EMBL/GenBank/DDBJ databases">
        <authorList>
            <person name="Gilroy R."/>
        </authorList>
    </citation>
    <scope>NUCLEOTIDE SEQUENCE</scope>
    <source>
        <strain evidence="5">ChiHjej9B8-13557</strain>
    </source>
</reference>
<feature type="domain" description="HTH marR-type" evidence="4">
    <location>
        <begin position="7"/>
        <end position="140"/>
    </location>
</feature>
<protein>
    <submittedName>
        <fullName evidence="5">Winged helix DNA-binding protein</fullName>
    </submittedName>
</protein>
<organism evidence="5 6">
    <name type="scientific">Candidatus Faecalibacterium faecipullorum</name>
    <dbReference type="NCBI Taxonomy" id="2838578"/>
    <lineage>
        <taxon>Bacteria</taxon>
        <taxon>Bacillati</taxon>
        <taxon>Bacillota</taxon>
        <taxon>Clostridia</taxon>
        <taxon>Eubacteriales</taxon>
        <taxon>Oscillospiraceae</taxon>
        <taxon>Faecalibacterium</taxon>
    </lineage>
</organism>
<keyword evidence="1" id="KW-0805">Transcription regulation</keyword>
<dbReference type="SUPFAM" id="SSF46785">
    <property type="entry name" value="Winged helix' DNA-binding domain"/>
    <property type="match status" value="1"/>
</dbReference>
<keyword evidence="2 5" id="KW-0238">DNA-binding</keyword>
<gene>
    <name evidence="5" type="ORF">H9771_03130</name>
</gene>
<dbReference type="Gene3D" id="1.10.10.10">
    <property type="entry name" value="Winged helix-like DNA-binding domain superfamily/Winged helix DNA-binding domain"/>
    <property type="match status" value="1"/>
</dbReference>
<dbReference type="EMBL" id="DWXX01000052">
    <property type="protein sequence ID" value="HJB58646.1"/>
    <property type="molecule type" value="Genomic_DNA"/>
</dbReference>
<dbReference type="PRINTS" id="PR00598">
    <property type="entry name" value="HTHMARR"/>
</dbReference>
<keyword evidence="3" id="KW-0804">Transcription</keyword>
<dbReference type="PANTHER" id="PTHR33164">
    <property type="entry name" value="TRANSCRIPTIONAL REGULATOR, MARR FAMILY"/>
    <property type="match status" value="1"/>
</dbReference>
<dbReference type="GO" id="GO:0003700">
    <property type="term" value="F:DNA-binding transcription factor activity"/>
    <property type="evidence" value="ECO:0007669"/>
    <property type="project" value="InterPro"/>
</dbReference>
<evidence type="ECO:0000313" key="5">
    <source>
        <dbReference type="EMBL" id="HJB58646.1"/>
    </source>
</evidence>
<dbReference type="GO" id="GO:0003677">
    <property type="term" value="F:DNA binding"/>
    <property type="evidence" value="ECO:0007669"/>
    <property type="project" value="UniProtKB-KW"/>
</dbReference>